<protein>
    <submittedName>
        <fullName evidence="11">Sugar/inositol transporter</fullName>
    </submittedName>
</protein>
<evidence type="ECO:0000256" key="5">
    <source>
        <dbReference type="ARBA" id="ARBA00022692"/>
    </source>
</evidence>
<dbReference type="Proteomes" id="UP000237000">
    <property type="component" value="Unassembled WGS sequence"/>
</dbReference>
<dbReference type="InterPro" id="IPR045262">
    <property type="entry name" value="STP/PLT_plant"/>
</dbReference>
<accession>A0A2P5B6C8</accession>
<feature type="transmembrane region" description="Helical" evidence="9">
    <location>
        <begin position="274"/>
        <end position="294"/>
    </location>
</feature>
<dbReference type="SUPFAM" id="SSF103473">
    <property type="entry name" value="MFS general substrate transporter"/>
    <property type="match status" value="1"/>
</dbReference>
<comment type="subcellular location">
    <subcellularLocation>
        <location evidence="1">Membrane</location>
        <topology evidence="1">Multi-pass membrane protein</topology>
    </subcellularLocation>
</comment>
<dbReference type="PROSITE" id="PS00217">
    <property type="entry name" value="SUGAR_TRANSPORT_2"/>
    <property type="match status" value="1"/>
</dbReference>
<evidence type="ECO:0000256" key="4">
    <source>
        <dbReference type="ARBA" id="ARBA00022597"/>
    </source>
</evidence>
<dbReference type="PROSITE" id="PS50850">
    <property type="entry name" value="MFS"/>
    <property type="match status" value="1"/>
</dbReference>
<dbReference type="Pfam" id="PF00083">
    <property type="entry name" value="Sugar_tr"/>
    <property type="match status" value="1"/>
</dbReference>
<dbReference type="PRINTS" id="PR00171">
    <property type="entry name" value="SUGRTRNSPORT"/>
</dbReference>
<keyword evidence="3" id="KW-0813">Transport</keyword>
<evidence type="ECO:0000256" key="3">
    <source>
        <dbReference type="ARBA" id="ARBA00022448"/>
    </source>
</evidence>
<dbReference type="GO" id="GO:0016020">
    <property type="term" value="C:membrane"/>
    <property type="evidence" value="ECO:0007669"/>
    <property type="project" value="UniProtKB-SubCell"/>
</dbReference>
<keyword evidence="8 9" id="KW-0472">Membrane</keyword>
<evidence type="ECO:0000313" key="12">
    <source>
        <dbReference type="Proteomes" id="UP000237000"/>
    </source>
</evidence>
<dbReference type="InterPro" id="IPR005828">
    <property type="entry name" value="MFS_sugar_transport-like"/>
</dbReference>
<name>A0A2P5B6C8_TREOI</name>
<dbReference type="EMBL" id="JXTC01000596">
    <property type="protein sequence ID" value="PON44330.1"/>
    <property type="molecule type" value="Genomic_DNA"/>
</dbReference>
<dbReference type="Gene3D" id="1.20.1250.20">
    <property type="entry name" value="MFS general substrate transporter like domains"/>
    <property type="match status" value="2"/>
</dbReference>
<dbReference type="PANTHER" id="PTHR23500">
    <property type="entry name" value="SOLUTE CARRIER FAMILY 2, FACILITATED GLUCOSE TRANSPORTER"/>
    <property type="match status" value="1"/>
</dbReference>
<keyword evidence="4" id="KW-0762">Sugar transport</keyword>
<dbReference type="PANTHER" id="PTHR23500:SF595">
    <property type="entry name" value="OS09G0416200 PROTEIN"/>
    <property type="match status" value="1"/>
</dbReference>
<dbReference type="GO" id="GO:0015144">
    <property type="term" value="F:carbohydrate transmembrane transporter activity"/>
    <property type="evidence" value="ECO:0007669"/>
    <property type="project" value="InterPro"/>
</dbReference>
<organism evidence="11 12">
    <name type="scientific">Trema orientale</name>
    <name type="common">Charcoal tree</name>
    <name type="synonym">Celtis orientalis</name>
    <dbReference type="NCBI Taxonomy" id="63057"/>
    <lineage>
        <taxon>Eukaryota</taxon>
        <taxon>Viridiplantae</taxon>
        <taxon>Streptophyta</taxon>
        <taxon>Embryophyta</taxon>
        <taxon>Tracheophyta</taxon>
        <taxon>Spermatophyta</taxon>
        <taxon>Magnoliopsida</taxon>
        <taxon>eudicotyledons</taxon>
        <taxon>Gunneridae</taxon>
        <taxon>Pentapetalae</taxon>
        <taxon>rosids</taxon>
        <taxon>fabids</taxon>
        <taxon>Rosales</taxon>
        <taxon>Cannabaceae</taxon>
        <taxon>Trema</taxon>
    </lineage>
</organism>
<comment type="caution">
    <text evidence="11">The sequence shown here is derived from an EMBL/GenBank/DDBJ whole genome shotgun (WGS) entry which is preliminary data.</text>
</comment>
<feature type="transmembrane region" description="Helical" evidence="9">
    <location>
        <begin position="192"/>
        <end position="211"/>
    </location>
</feature>
<feature type="transmembrane region" description="Helical" evidence="9">
    <location>
        <begin position="242"/>
        <end position="262"/>
    </location>
</feature>
<keyword evidence="12" id="KW-1185">Reference proteome</keyword>
<evidence type="ECO:0000256" key="1">
    <source>
        <dbReference type="ARBA" id="ARBA00004141"/>
    </source>
</evidence>
<reference evidence="12" key="1">
    <citation type="submission" date="2016-06" db="EMBL/GenBank/DDBJ databases">
        <title>Parallel loss of symbiosis genes in relatives of nitrogen-fixing non-legume Parasponia.</title>
        <authorList>
            <person name="Van Velzen R."/>
            <person name="Holmer R."/>
            <person name="Bu F."/>
            <person name="Rutten L."/>
            <person name="Van Zeijl A."/>
            <person name="Liu W."/>
            <person name="Santuari L."/>
            <person name="Cao Q."/>
            <person name="Sharma T."/>
            <person name="Shen D."/>
            <person name="Roswanjaya Y."/>
            <person name="Wardhani T."/>
            <person name="Kalhor M.S."/>
            <person name="Jansen J."/>
            <person name="Van den Hoogen J."/>
            <person name="Gungor B."/>
            <person name="Hartog M."/>
            <person name="Hontelez J."/>
            <person name="Verver J."/>
            <person name="Yang W.-C."/>
            <person name="Schijlen E."/>
            <person name="Repin R."/>
            <person name="Schilthuizen M."/>
            <person name="Schranz E."/>
            <person name="Heidstra R."/>
            <person name="Miyata K."/>
            <person name="Fedorova E."/>
            <person name="Kohlen W."/>
            <person name="Bisseling T."/>
            <person name="Smit S."/>
            <person name="Geurts R."/>
        </authorList>
    </citation>
    <scope>NUCLEOTIDE SEQUENCE [LARGE SCALE GENOMIC DNA]</scope>
    <source>
        <strain evidence="12">cv. RG33-2</strain>
    </source>
</reference>
<keyword evidence="5 9" id="KW-0812">Transmembrane</keyword>
<evidence type="ECO:0000256" key="6">
    <source>
        <dbReference type="ARBA" id="ARBA00022847"/>
    </source>
</evidence>
<dbReference type="InParanoid" id="A0A2P5B6C8"/>
<sequence length="355" mass="39247">MIISGVCFCIGAALIASAPQIIKNGLQNVGIICGRIIAGVGMGFGTQAIPIYLSELAPTYFRGGSNFMFQLATSLRILTANIVNYVTRVDKQWEWNNDKVHGISFGLLAFLALLVLVGARFLSETPNSLTQQRSNEKGLKVLKQLRGTEDRKNRPQLVMAILMPMFQTLTGISSLLYYASILLPNMGFREKASFFSSVMIGAVLVSLALLSKAIIDRLCRRALLLSGGVLMIIYQLRDQQLSRSLSIAGMVLICLFASFRVVMGPPWLDNTKSAGQSITVAANLLSTLVVAESFLPLLCAFRLELFLFYASWITATTIFVYLFLPETKGVPIEEMTSVWRNHWFWKKTVPAQLEA</sequence>
<dbReference type="OrthoDB" id="3561488at2759"/>
<gene>
    <name evidence="11" type="ORF">TorRG33x02_330950</name>
</gene>
<dbReference type="InterPro" id="IPR020846">
    <property type="entry name" value="MFS_dom"/>
</dbReference>
<evidence type="ECO:0000256" key="9">
    <source>
        <dbReference type="SAM" id="Phobius"/>
    </source>
</evidence>
<keyword evidence="7 9" id="KW-1133">Transmembrane helix</keyword>
<feature type="transmembrane region" description="Helical" evidence="9">
    <location>
        <begin position="29"/>
        <end position="53"/>
    </location>
</feature>
<dbReference type="STRING" id="63057.A0A2P5B6C8"/>
<comment type="similarity">
    <text evidence="2">Belongs to the major facilitator superfamily. Sugar transporter (TC 2.A.1.1) family.</text>
</comment>
<keyword evidence="6" id="KW-0769">Symport</keyword>
<dbReference type="InterPro" id="IPR003663">
    <property type="entry name" value="Sugar/inositol_transpt"/>
</dbReference>
<dbReference type="AlphaFoldDB" id="A0A2P5B6C8"/>
<proteinExistence type="inferred from homology"/>
<feature type="transmembrane region" description="Helical" evidence="9">
    <location>
        <begin position="306"/>
        <end position="324"/>
    </location>
</feature>
<evidence type="ECO:0000256" key="8">
    <source>
        <dbReference type="ARBA" id="ARBA00023136"/>
    </source>
</evidence>
<evidence type="ECO:0000259" key="10">
    <source>
        <dbReference type="PROSITE" id="PS50850"/>
    </source>
</evidence>
<feature type="transmembrane region" description="Helical" evidence="9">
    <location>
        <begin position="157"/>
        <end position="180"/>
    </location>
</feature>
<dbReference type="GO" id="GO:0015293">
    <property type="term" value="F:symporter activity"/>
    <property type="evidence" value="ECO:0007669"/>
    <property type="project" value="UniProtKB-KW"/>
</dbReference>
<evidence type="ECO:0000256" key="2">
    <source>
        <dbReference type="ARBA" id="ARBA00010992"/>
    </source>
</evidence>
<feature type="transmembrane region" description="Helical" evidence="9">
    <location>
        <begin position="103"/>
        <end position="123"/>
    </location>
</feature>
<evidence type="ECO:0000256" key="7">
    <source>
        <dbReference type="ARBA" id="ARBA00022989"/>
    </source>
</evidence>
<dbReference type="InterPro" id="IPR036259">
    <property type="entry name" value="MFS_trans_sf"/>
</dbReference>
<feature type="domain" description="Major facilitator superfamily (MFS) profile" evidence="10">
    <location>
        <begin position="1"/>
        <end position="328"/>
    </location>
</feature>
<dbReference type="InterPro" id="IPR005829">
    <property type="entry name" value="Sugar_transporter_CS"/>
</dbReference>
<evidence type="ECO:0000313" key="11">
    <source>
        <dbReference type="EMBL" id="PON44330.1"/>
    </source>
</evidence>